<evidence type="ECO:0000256" key="1">
    <source>
        <dbReference type="SAM" id="Phobius"/>
    </source>
</evidence>
<evidence type="ECO:0000313" key="3">
    <source>
        <dbReference type="Proteomes" id="UP001497382"/>
    </source>
</evidence>
<accession>A0AAV1ZKM9</accession>
<comment type="caution">
    <text evidence="2">The sequence shown here is derived from an EMBL/GenBank/DDBJ whole genome shotgun (WGS) entry which is preliminary data.</text>
</comment>
<reference evidence="2 3" key="1">
    <citation type="submission" date="2024-04" db="EMBL/GenBank/DDBJ databases">
        <authorList>
            <person name="Rising A."/>
            <person name="Reimegard J."/>
            <person name="Sonavane S."/>
            <person name="Akerstrom W."/>
            <person name="Nylinder S."/>
            <person name="Hedman E."/>
            <person name="Kallberg Y."/>
        </authorList>
    </citation>
    <scope>NUCLEOTIDE SEQUENCE [LARGE SCALE GENOMIC DNA]</scope>
</reference>
<sequence length="126" mass="14329">MNHISSLHAAPPENSRVVEFVAEKLKTNDSDVAKFYAMKFLKAKIIRQLRNGSLYLAKDAFTNLLEKVAPPHQNTDAFTNLLEKVAPPHQNTGIEKIWIATFVILLLSFSINLAMFCYAFYKIIKM</sequence>
<dbReference type="EMBL" id="CAXIEN010000051">
    <property type="protein sequence ID" value="CAL1270834.1"/>
    <property type="molecule type" value="Genomic_DNA"/>
</dbReference>
<organism evidence="2 3">
    <name type="scientific">Larinioides sclopetarius</name>
    <dbReference type="NCBI Taxonomy" id="280406"/>
    <lineage>
        <taxon>Eukaryota</taxon>
        <taxon>Metazoa</taxon>
        <taxon>Ecdysozoa</taxon>
        <taxon>Arthropoda</taxon>
        <taxon>Chelicerata</taxon>
        <taxon>Arachnida</taxon>
        <taxon>Araneae</taxon>
        <taxon>Araneomorphae</taxon>
        <taxon>Entelegynae</taxon>
        <taxon>Araneoidea</taxon>
        <taxon>Araneidae</taxon>
        <taxon>Larinioides</taxon>
    </lineage>
</organism>
<proteinExistence type="predicted"/>
<name>A0AAV1ZKM9_9ARAC</name>
<feature type="transmembrane region" description="Helical" evidence="1">
    <location>
        <begin position="97"/>
        <end position="121"/>
    </location>
</feature>
<dbReference type="AlphaFoldDB" id="A0AAV1ZKM9"/>
<protein>
    <submittedName>
        <fullName evidence="2">Uncharacterized protein</fullName>
    </submittedName>
</protein>
<dbReference type="Proteomes" id="UP001497382">
    <property type="component" value="Unassembled WGS sequence"/>
</dbReference>
<keyword evidence="3" id="KW-1185">Reference proteome</keyword>
<gene>
    <name evidence="2" type="ORF">LARSCL_LOCUS5517</name>
</gene>
<keyword evidence="1" id="KW-1133">Transmembrane helix</keyword>
<evidence type="ECO:0000313" key="2">
    <source>
        <dbReference type="EMBL" id="CAL1270834.1"/>
    </source>
</evidence>
<keyword evidence="1" id="KW-0812">Transmembrane</keyword>
<keyword evidence="1" id="KW-0472">Membrane</keyword>